<gene>
    <name evidence="1" type="ORF">QT969_07595</name>
</gene>
<reference evidence="1 2" key="1">
    <citation type="submission" date="2023-06" db="EMBL/GenBank/DDBJ databases">
        <title>Rhodococcus indonesiensis sp. nov a new member of the Rhodococcus ruber lineage isolated from a sediment of neutral hot spring.</title>
        <authorList>
            <person name="Kusuma A.B."/>
            <person name="Fenylestari G."/>
            <person name="Ammar F."/>
            <person name="Nouioui I."/>
            <person name="Goodfellow M."/>
        </authorList>
    </citation>
    <scope>NUCLEOTIDE SEQUENCE [LARGE SCALE GENOMIC DNA]</scope>
    <source>
        <strain evidence="1 2">CSLK01-03</strain>
    </source>
</reference>
<dbReference type="EMBL" id="JAUBOF010000017">
    <property type="protein sequence ID" value="MDM7488144.1"/>
    <property type="molecule type" value="Genomic_DNA"/>
</dbReference>
<name>A0ABT7RLI6_9NOCA</name>
<organism evidence="1 2">
    <name type="scientific">Rhodococcus indonesiensis</name>
    <dbReference type="NCBI Taxonomy" id="3055869"/>
    <lineage>
        <taxon>Bacteria</taxon>
        <taxon>Bacillati</taxon>
        <taxon>Actinomycetota</taxon>
        <taxon>Actinomycetes</taxon>
        <taxon>Mycobacteriales</taxon>
        <taxon>Nocardiaceae</taxon>
        <taxon>Rhodococcus</taxon>
    </lineage>
</organism>
<dbReference type="InterPro" id="IPR046037">
    <property type="entry name" value="DUF5995"/>
</dbReference>
<dbReference type="Pfam" id="PF19458">
    <property type="entry name" value="DUF5995"/>
    <property type="match status" value="1"/>
</dbReference>
<evidence type="ECO:0000313" key="1">
    <source>
        <dbReference type="EMBL" id="MDM7488144.1"/>
    </source>
</evidence>
<accession>A0ABT7RLI6</accession>
<comment type="caution">
    <text evidence="1">The sequence shown here is derived from an EMBL/GenBank/DDBJ whole genome shotgun (WGS) entry which is preliminary data.</text>
</comment>
<keyword evidence="2" id="KW-1185">Reference proteome</keyword>
<proteinExistence type="predicted"/>
<evidence type="ECO:0000313" key="2">
    <source>
        <dbReference type="Proteomes" id="UP001233164"/>
    </source>
</evidence>
<protein>
    <submittedName>
        <fullName evidence="1">DUF5995 family protein</fullName>
    </submittedName>
</protein>
<sequence>MRATNVDEVLTILDGIVAGARSAEDPRGYFAALYRQVTLEVRTRIVDGWFDDGPRMSRFDALFANRYFDAYLADAAAARCWRVAFDAVRSGQAVILQNLLLGINAHINLDLAVVTGQTFQGAALAGFHDDFVRINDILSSLIPRVRATIGQFSPLLGLLGDFGDSSDRMLDFSLDRARDNAWNAATLIAALPPQQRPLMETQLDNSAAVLGQLIARPEEPLATWIRMIRRTESKHAPSRIIAALDSIVA</sequence>
<dbReference type="RefSeq" id="WP_234574756.1">
    <property type="nucleotide sequence ID" value="NZ_JAUBOF010000017.1"/>
</dbReference>
<dbReference type="Proteomes" id="UP001233164">
    <property type="component" value="Unassembled WGS sequence"/>
</dbReference>